<accession>A0A9D4AE28</accession>
<name>A0A9D4AE28_9ROSI</name>
<protein>
    <submittedName>
        <fullName evidence="1">Uncharacterized protein</fullName>
    </submittedName>
</protein>
<gene>
    <name evidence="1" type="ORF">J1N35_012141</name>
</gene>
<comment type="caution">
    <text evidence="1">The sequence shown here is derived from an EMBL/GenBank/DDBJ whole genome shotgun (WGS) entry which is preliminary data.</text>
</comment>
<evidence type="ECO:0000313" key="2">
    <source>
        <dbReference type="Proteomes" id="UP000828251"/>
    </source>
</evidence>
<dbReference type="Proteomes" id="UP000828251">
    <property type="component" value="Unassembled WGS sequence"/>
</dbReference>
<sequence length="101" mass="11892">MFHVASRLKELKIKTFEELFVLMILVSLLAQFNQIKISYNCRKEKWTLNELITHCVQEEEILIIISLKVFIWPMPPKTIAYILNRAPTKAAAKTPYELWTV</sequence>
<organism evidence="1 2">
    <name type="scientific">Gossypium stocksii</name>
    <dbReference type="NCBI Taxonomy" id="47602"/>
    <lineage>
        <taxon>Eukaryota</taxon>
        <taxon>Viridiplantae</taxon>
        <taxon>Streptophyta</taxon>
        <taxon>Embryophyta</taxon>
        <taxon>Tracheophyta</taxon>
        <taxon>Spermatophyta</taxon>
        <taxon>Magnoliopsida</taxon>
        <taxon>eudicotyledons</taxon>
        <taxon>Gunneridae</taxon>
        <taxon>Pentapetalae</taxon>
        <taxon>rosids</taxon>
        <taxon>malvids</taxon>
        <taxon>Malvales</taxon>
        <taxon>Malvaceae</taxon>
        <taxon>Malvoideae</taxon>
        <taxon>Gossypium</taxon>
    </lineage>
</organism>
<evidence type="ECO:0000313" key="1">
    <source>
        <dbReference type="EMBL" id="KAH1108373.1"/>
    </source>
</evidence>
<keyword evidence="2" id="KW-1185">Reference proteome</keyword>
<dbReference type="AlphaFoldDB" id="A0A9D4AE28"/>
<dbReference type="OrthoDB" id="989164at2759"/>
<reference evidence="1 2" key="1">
    <citation type="journal article" date="2021" name="Plant Biotechnol. J.">
        <title>Multi-omics assisted identification of the key and species-specific regulatory components of drought-tolerant mechanisms in Gossypium stocksii.</title>
        <authorList>
            <person name="Yu D."/>
            <person name="Ke L."/>
            <person name="Zhang D."/>
            <person name="Wu Y."/>
            <person name="Sun Y."/>
            <person name="Mei J."/>
            <person name="Sun J."/>
            <person name="Sun Y."/>
        </authorList>
    </citation>
    <scope>NUCLEOTIDE SEQUENCE [LARGE SCALE GENOMIC DNA]</scope>
    <source>
        <strain evidence="2">cv. E1</strain>
        <tissue evidence="1">Leaf</tissue>
    </source>
</reference>
<proteinExistence type="predicted"/>
<dbReference type="EMBL" id="JAIQCV010000004">
    <property type="protein sequence ID" value="KAH1108373.1"/>
    <property type="molecule type" value="Genomic_DNA"/>
</dbReference>